<feature type="domain" description="Transposase IS200-like" evidence="1">
    <location>
        <begin position="11"/>
        <end position="125"/>
    </location>
</feature>
<evidence type="ECO:0000313" key="3">
    <source>
        <dbReference type="Proteomes" id="UP000323317"/>
    </source>
</evidence>
<dbReference type="AlphaFoldDB" id="A0A5D4KEA2"/>
<dbReference type="Gene3D" id="3.30.70.1290">
    <property type="entry name" value="Transposase IS200-like"/>
    <property type="match status" value="1"/>
</dbReference>
<dbReference type="GO" id="GO:0003677">
    <property type="term" value="F:DNA binding"/>
    <property type="evidence" value="ECO:0007669"/>
    <property type="project" value="InterPro"/>
</dbReference>
<dbReference type="SUPFAM" id="SSF143422">
    <property type="entry name" value="Transposase IS200-like"/>
    <property type="match status" value="1"/>
</dbReference>
<protein>
    <submittedName>
        <fullName evidence="2">Transposase</fullName>
    </submittedName>
</protein>
<proteinExistence type="predicted"/>
<evidence type="ECO:0000259" key="1">
    <source>
        <dbReference type="SMART" id="SM01321"/>
    </source>
</evidence>
<name>A0A5D4KEA2_9BACI</name>
<gene>
    <name evidence="2" type="ORF">FZC79_10695</name>
</gene>
<dbReference type="PANTHER" id="PTHR34322">
    <property type="entry name" value="TRANSPOSASE, Y1_TNP DOMAIN-CONTAINING"/>
    <property type="match status" value="1"/>
</dbReference>
<dbReference type="SMART" id="SM01321">
    <property type="entry name" value="Y1_Tnp"/>
    <property type="match status" value="1"/>
</dbReference>
<comment type="caution">
    <text evidence="2">The sequence shown here is derived from an EMBL/GenBank/DDBJ whole genome shotgun (WGS) entry which is preliminary data.</text>
</comment>
<reference evidence="2 3" key="1">
    <citation type="submission" date="2019-08" db="EMBL/GenBank/DDBJ databases">
        <title>Bacillus genomes from the desert of Cuatro Cienegas, Coahuila.</title>
        <authorList>
            <person name="Olmedo-Alvarez G."/>
        </authorList>
    </citation>
    <scope>NUCLEOTIDE SEQUENCE [LARGE SCALE GENOMIC DNA]</scope>
    <source>
        <strain evidence="2 3">CH40_1T</strain>
    </source>
</reference>
<dbReference type="InterPro" id="IPR036515">
    <property type="entry name" value="Transposase_17_sf"/>
</dbReference>
<dbReference type="Proteomes" id="UP000323317">
    <property type="component" value="Unassembled WGS sequence"/>
</dbReference>
<dbReference type="Pfam" id="PF01797">
    <property type="entry name" value="Y1_Tnp"/>
    <property type="match status" value="1"/>
</dbReference>
<dbReference type="InterPro" id="IPR002686">
    <property type="entry name" value="Transposase_17"/>
</dbReference>
<evidence type="ECO:0000313" key="2">
    <source>
        <dbReference type="EMBL" id="TYR75226.1"/>
    </source>
</evidence>
<organism evidence="2 3">
    <name type="scientific">Rossellomorea vietnamensis</name>
    <dbReference type="NCBI Taxonomy" id="218284"/>
    <lineage>
        <taxon>Bacteria</taxon>
        <taxon>Bacillati</taxon>
        <taxon>Bacillota</taxon>
        <taxon>Bacilli</taxon>
        <taxon>Bacillales</taxon>
        <taxon>Bacillaceae</taxon>
        <taxon>Rossellomorea</taxon>
    </lineage>
</organism>
<dbReference type="GO" id="GO:0006313">
    <property type="term" value="P:DNA transposition"/>
    <property type="evidence" value="ECO:0007669"/>
    <property type="project" value="InterPro"/>
</dbReference>
<accession>A0A5D4KEA2</accession>
<dbReference type="GO" id="GO:0004803">
    <property type="term" value="F:transposase activity"/>
    <property type="evidence" value="ECO:0007669"/>
    <property type="project" value="InterPro"/>
</dbReference>
<dbReference type="EMBL" id="VTEH01000007">
    <property type="protein sequence ID" value="TYR75226.1"/>
    <property type="molecule type" value="Genomic_DNA"/>
</dbReference>
<sequence>MMPRKRREEWSPDHFYHIVTRGNRRDPLFQDERDVKAFLSILTKVHEKTSFEIASFCLMNNHYHLHMRSSKTDMSSVMAMINRRYSSYYNTRYNLTGHAYEERFYSDKVPGVINNIHLSHYIHMNPLRANMVSDPAEYSWSSYQYFHNLALTYPTFFSPLHILNCYGGTLAEKQMKYLESLDHYNEKFLSKT</sequence>
<dbReference type="PANTHER" id="PTHR34322:SF2">
    <property type="entry name" value="TRANSPOSASE IS200-LIKE DOMAIN-CONTAINING PROTEIN"/>
    <property type="match status" value="1"/>
</dbReference>